<proteinExistence type="predicted"/>
<feature type="compositionally biased region" description="Basic and acidic residues" evidence="1">
    <location>
        <begin position="1"/>
        <end position="15"/>
    </location>
</feature>
<gene>
    <name evidence="2" type="ORF">PAXRUDRAFT_20593</name>
</gene>
<reference evidence="3" key="2">
    <citation type="submission" date="2015-01" db="EMBL/GenBank/DDBJ databases">
        <title>Evolutionary Origins and Diversification of the Mycorrhizal Mutualists.</title>
        <authorList>
            <consortium name="DOE Joint Genome Institute"/>
            <consortium name="Mycorrhizal Genomics Consortium"/>
            <person name="Kohler A."/>
            <person name="Kuo A."/>
            <person name="Nagy L.G."/>
            <person name="Floudas D."/>
            <person name="Copeland A."/>
            <person name="Barry K.W."/>
            <person name="Cichocki N."/>
            <person name="Veneault-Fourrey C."/>
            <person name="LaButti K."/>
            <person name="Lindquist E.A."/>
            <person name="Lipzen A."/>
            <person name="Lundell T."/>
            <person name="Morin E."/>
            <person name="Murat C."/>
            <person name="Riley R."/>
            <person name="Ohm R."/>
            <person name="Sun H."/>
            <person name="Tunlid A."/>
            <person name="Henrissat B."/>
            <person name="Grigoriev I.V."/>
            <person name="Hibbett D.S."/>
            <person name="Martin F."/>
        </authorList>
    </citation>
    <scope>NUCLEOTIDE SEQUENCE [LARGE SCALE GENOMIC DNA]</scope>
    <source>
        <strain evidence="3">Ve08.2h10</strain>
    </source>
</reference>
<organism evidence="2 3">
    <name type="scientific">Paxillus rubicundulus Ve08.2h10</name>
    <dbReference type="NCBI Taxonomy" id="930991"/>
    <lineage>
        <taxon>Eukaryota</taxon>
        <taxon>Fungi</taxon>
        <taxon>Dikarya</taxon>
        <taxon>Basidiomycota</taxon>
        <taxon>Agaricomycotina</taxon>
        <taxon>Agaricomycetes</taxon>
        <taxon>Agaricomycetidae</taxon>
        <taxon>Boletales</taxon>
        <taxon>Paxilineae</taxon>
        <taxon>Paxillaceae</taxon>
        <taxon>Paxillus</taxon>
    </lineage>
</organism>
<name>A0A0D0BQ77_9AGAM</name>
<feature type="region of interest" description="Disordered" evidence="1">
    <location>
        <begin position="1"/>
        <end position="53"/>
    </location>
</feature>
<reference evidence="2 3" key="1">
    <citation type="submission" date="2014-04" db="EMBL/GenBank/DDBJ databases">
        <authorList>
            <consortium name="DOE Joint Genome Institute"/>
            <person name="Kuo A."/>
            <person name="Kohler A."/>
            <person name="Jargeat P."/>
            <person name="Nagy L.G."/>
            <person name="Floudas D."/>
            <person name="Copeland A."/>
            <person name="Barry K.W."/>
            <person name="Cichocki N."/>
            <person name="Veneault-Fourrey C."/>
            <person name="LaButti K."/>
            <person name="Lindquist E.A."/>
            <person name="Lipzen A."/>
            <person name="Lundell T."/>
            <person name="Morin E."/>
            <person name="Murat C."/>
            <person name="Sun H."/>
            <person name="Tunlid A."/>
            <person name="Henrissat B."/>
            <person name="Grigoriev I.V."/>
            <person name="Hibbett D.S."/>
            <person name="Martin F."/>
            <person name="Nordberg H.P."/>
            <person name="Cantor M.N."/>
            <person name="Hua S.X."/>
        </authorList>
    </citation>
    <scope>NUCLEOTIDE SEQUENCE [LARGE SCALE GENOMIC DNA]</scope>
    <source>
        <strain evidence="2 3">Ve08.2h10</strain>
    </source>
</reference>
<keyword evidence="3" id="KW-1185">Reference proteome</keyword>
<evidence type="ECO:0000313" key="3">
    <source>
        <dbReference type="Proteomes" id="UP000054538"/>
    </source>
</evidence>
<dbReference type="HOGENOM" id="CLU_040073_5_1_1"/>
<evidence type="ECO:0000313" key="2">
    <source>
        <dbReference type="EMBL" id="KIK73687.1"/>
    </source>
</evidence>
<dbReference type="AlphaFoldDB" id="A0A0D0BQ77"/>
<dbReference type="InParanoid" id="A0A0D0BQ77"/>
<accession>A0A0D0BQ77</accession>
<dbReference type="EMBL" id="KN829509">
    <property type="protein sequence ID" value="KIK73687.1"/>
    <property type="molecule type" value="Genomic_DNA"/>
</dbReference>
<evidence type="ECO:0000256" key="1">
    <source>
        <dbReference type="SAM" id="MobiDB-lite"/>
    </source>
</evidence>
<sequence>MEDETSGDKSNDDTKPPLPIPPPLIGLVSLDESNSSRVDMEDEDIDMDVNVKG</sequence>
<protein>
    <submittedName>
        <fullName evidence="2">Uncharacterized protein</fullName>
    </submittedName>
</protein>
<dbReference type="Proteomes" id="UP000054538">
    <property type="component" value="Unassembled WGS sequence"/>
</dbReference>